<organism evidence="3 4">
    <name type="scientific">Entotheonella factor</name>
    <dbReference type="NCBI Taxonomy" id="1429438"/>
    <lineage>
        <taxon>Bacteria</taxon>
        <taxon>Pseudomonadati</taxon>
        <taxon>Nitrospinota/Tectimicrobiota group</taxon>
        <taxon>Candidatus Tectimicrobiota</taxon>
        <taxon>Candidatus Entotheonellia</taxon>
        <taxon>Candidatus Entotheonellales</taxon>
        <taxon>Candidatus Entotheonellaceae</taxon>
        <taxon>Candidatus Entotheonella</taxon>
    </lineage>
</organism>
<dbReference type="AlphaFoldDB" id="W4LMJ4"/>
<evidence type="ECO:0000313" key="4">
    <source>
        <dbReference type="Proteomes" id="UP000019141"/>
    </source>
</evidence>
<evidence type="ECO:0000256" key="1">
    <source>
        <dbReference type="ARBA" id="ARBA00008950"/>
    </source>
</evidence>
<gene>
    <name evidence="3" type="ORF">ETSY1_18140</name>
</gene>
<keyword evidence="4" id="KW-1185">Reference proteome</keyword>
<dbReference type="HOGENOM" id="CLU_074761_1_1_7"/>
<dbReference type="InterPro" id="IPR029052">
    <property type="entry name" value="Metallo-depent_PP-like"/>
</dbReference>
<name>W4LMJ4_ENTF1</name>
<dbReference type="InterPro" id="IPR024654">
    <property type="entry name" value="Calcineurin-like_PHP_lpxH"/>
</dbReference>
<dbReference type="GO" id="GO:0016791">
    <property type="term" value="F:phosphatase activity"/>
    <property type="evidence" value="ECO:0007669"/>
    <property type="project" value="TreeGrafter"/>
</dbReference>
<proteinExistence type="inferred from homology"/>
<dbReference type="SUPFAM" id="SSF56300">
    <property type="entry name" value="Metallo-dependent phosphatases"/>
    <property type="match status" value="1"/>
</dbReference>
<dbReference type="Gene3D" id="3.60.21.10">
    <property type="match status" value="1"/>
</dbReference>
<dbReference type="CDD" id="cd00838">
    <property type="entry name" value="MPP_superfamily"/>
    <property type="match status" value="1"/>
</dbReference>
<evidence type="ECO:0000259" key="2">
    <source>
        <dbReference type="Pfam" id="PF12850"/>
    </source>
</evidence>
<dbReference type="Pfam" id="PF12850">
    <property type="entry name" value="Metallophos_2"/>
    <property type="match status" value="1"/>
</dbReference>
<dbReference type="PIRSF" id="PIRSF000883">
    <property type="entry name" value="Pesterase_MJ0912"/>
    <property type="match status" value="1"/>
</dbReference>
<dbReference type="Proteomes" id="UP000019141">
    <property type="component" value="Unassembled WGS sequence"/>
</dbReference>
<comment type="caution">
    <text evidence="3">The sequence shown here is derived from an EMBL/GenBank/DDBJ whole genome shotgun (WGS) entry which is preliminary data.</text>
</comment>
<dbReference type="PATRIC" id="fig|1429438.4.peg.3551"/>
<sequence>MKYAIISDIHANLEALQAVIEDAEPYADAYICLGDIVGYNANPIECIEMIQDLCQVTIIGNHDLAAVGLRPYDDFNPYAQEAIDWTKEQLSPADIAYLEALPMCAPFGFGQNYLAAHGSPRHTDEYLFHPQRIQANFMYLKQFEPQIHCCFVGHTHVPMIWESTSDGIVLMVEKINTDTVTLDATSTYIVNPGSVGQPRNGDPAASYVILDDVAQTITYRGVPYDILAAQDKIYDAMLPMPLAERLEVGR</sequence>
<feature type="domain" description="Calcineurin-like phosphoesterase" evidence="2">
    <location>
        <begin position="1"/>
        <end position="211"/>
    </location>
</feature>
<comment type="similarity">
    <text evidence="1">Belongs to the metallophosphoesterase superfamily. YfcE family.</text>
</comment>
<protein>
    <recommendedName>
        <fullName evidence="2">Calcineurin-like phosphoesterase domain-containing protein</fullName>
    </recommendedName>
</protein>
<dbReference type="EMBL" id="AZHW01000539">
    <property type="protein sequence ID" value="ETW98596.1"/>
    <property type="molecule type" value="Genomic_DNA"/>
</dbReference>
<dbReference type="InterPro" id="IPR050126">
    <property type="entry name" value="Ap4A_hydrolase"/>
</dbReference>
<evidence type="ECO:0000313" key="3">
    <source>
        <dbReference type="EMBL" id="ETW98596.1"/>
    </source>
</evidence>
<dbReference type="PANTHER" id="PTHR42850">
    <property type="entry name" value="METALLOPHOSPHOESTERASE"/>
    <property type="match status" value="1"/>
</dbReference>
<dbReference type="InterPro" id="IPR011152">
    <property type="entry name" value="Pesterase_MJ0912"/>
</dbReference>
<dbReference type="GO" id="GO:0005737">
    <property type="term" value="C:cytoplasm"/>
    <property type="evidence" value="ECO:0007669"/>
    <property type="project" value="TreeGrafter"/>
</dbReference>
<accession>W4LMJ4</accession>
<dbReference type="PANTHER" id="PTHR42850:SF2">
    <property type="entry name" value="BLL5683 PROTEIN"/>
    <property type="match status" value="1"/>
</dbReference>
<reference evidence="3 4" key="1">
    <citation type="journal article" date="2014" name="Nature">
        <title>An environmental bacterial taxon with a large and distinct metabolic repertoire.</title>
        <authorList>
            <person name="Wilson M.C."/>
            <person name="Mori T."/>
            <person name="Ruckert C."/>
            <person name="Uria A.R."/>
            <person name="Helf M.J."/>
            <person name="Takada K."/>
            <person name="Gernert C."/>
            <person name="Steffens U.A."/>
            <person name="Heycke N."/>
            <person name="Schmitt S."/>
            <person name="Rinke C."/>
            <person name="Helfrich E.J."/>
            <person name="Brachmann A.O."/>
            <person name="Gurgui C."/>
            <person name="Wakimoto T."/>
            <person name="Kracht M."/>
            <person name="Crusemann M."/>
            <person name="Hentschel U."/>
            <person name="Abe I."/>
            <person name="Matsunaga S."/>
            <person name="Kalinowski J."/>
            <person name="Takeyama H."/>
            <person name="Piel J."/>
        </authorList>
    </citation>
    <scope>NUCLEOTIDE SEQUENCE [LARGE SCALE GENOMIC DNA]</scope>
    <source>
        <strain evidence="4">TSY1</strain>
    </source>
</reference>